<evidence type="ECO:0000256" key="1">
    <source>
        <dbReference type="ARBA" id="ARBA00022553"/>
    </source>
</evidence>
<dbReference type="Pfam" id="PF01934">
    <property type="entry name" value="HepT-like"/>
    <property type="match status" value="1"/>
</dbReference>
<accession>A0A0G1SQV6</accession>
<evidence type="ECO:0000256" key="5">
    <source>
        <dbReference type="ARBA" id="ARBA00022801"/>
    </source>
</evidence>
<dbReference type="GO" id="GO:0004540">
    <property type="term" value="F:RNA nuclease activity"/>
    <property type="evidence" value="ECO:0007669"/>
    <property type="project" value="InterPro"/>
</dbReference>
<dbReference type="Proteomes" id="UP000034487">
    <property type="component" value="Unassembled WGS sequence"/>
</dbReference>
<keyword evidence="2" id="KW-1277">Toxin-antitoxin system</keyword>
<evidence type="ECO:0000313" key="7">
    <source>
        <dbReference type="EMBL" id="KKU44378.1"/>
    </source>
</evidence>
<dbReference type="Gene3D" id="1.20.120.580">
    <property type="entry name" value="bsu32300-like"/>
    <property type="match status" value="1"/>
</dbReference>
<keyword evidence="1" id="KW-0597">Phosphoprotein</keyword>
<keyword evidence="3" id="KW-0540">Nuclease</keyword>
<dbReference type="GO" id="GO:0016787">
    <property type="term" value="F:hydrolase activity"/>
    <property type="evidence" value="ECO:0007669"/>
    <property type="project" value="UniProtKB-KW"/>
</dbReference>
<dbReference type="EMBL" id="LCMV01000007">
    <property type="protein sequence ID" value="KKU44378.1"/>
    <property type="molecule type" value="Genomic_DNA"/>
</dbReference>
<gene>
    <name evidence="7" type="ORF">UX60_C0007G0002</name>
</gene>
<sequence length="111" mass="12743">MKIDRDKLHLLHIRDAIEKIELYSKDVALTDFAKSGLVFDAIMMQIIVVGEAVNGLSEEFKERHHDMPWHQAVGLRNQTAHGYLDIKANIVWKTLKEDLPVLKDKVQKILG</sequence>
<comment type="caution">
    <text evidence="7">The sequence shown here is derived from an EMBL/GenBank/DDBJ whole genome shotgun (WGS) entry which is preliminary data.</text>
</comment>
<evidence type="ECO:0000256" key="3">
    <source>
        <dbReference type="ARBA" id="ARBA00022722"/>
    </source>
</evidence>
<dbReference type="AlphaFoldDB" id="A0A0G1SQV6"/>
<evidence type="ECO:0000256" key="2">
    <source>
        <dbReference type="ARBA" id="ARBA00022649"/>
    </source>
</evidence>
<dbReference type="GO" id="GO:0110001">
    <property type="term" value="C:toxin-antitoxin complex"/>
    <property type="evidence" value="ECO:0007669"/>
    <property type="project" value="InterPro"/>
</dbReference>
<dbReference type="PANTHER" id="PTHR34139">
    <property type="entry name" value="UPF0331 PROTEIN MJ0127"/>
    <property type="match status" value="1"/>
</dbReference>
<evidence type="ECO:0000256" key="6">
    <source>
        <dbReference type="ARBA" id="ARBA00024207"/>
    </source>
</evidence>
<keyword evidence="5" id="KW-0378">Hydrolase</keyword>
<proteinExistence type="inferred from homology"/>
<dbReference type="PANTHER" id="PTHR34139:SF1">
    <property type="entry name" value="RNASE MJ1380-RELATED"/>
    <property type="match status" value="1"/>
</dbReference>
<protein>
    <submittedName>
        <fullName evidence="7">Putative cytosolic protein</fullName>
    </submittedName>
</protein>
<dbReference type="InterPro" id="IPR051813">
    <property type="entry name" value="HepT_RNase_toxin"/>
</dbReference>
<evidence type="ECO:0000313" key="8">
    <source>
        <dbReference type="Proteomes" id="UP000034487"/>
    </source>
</evidence>
<reference evidence="7 8" key="1">
    <citation type="journal article" date="2015" name="Nature">
        <title>rRNA introns, odd ribosomes, and small enigmatic genomes across a large radiation of phyla.</title>
        <authorList>
            <person name="Brown C.T."/>
            <person name="Hug L.A."/>
            <person name="Thomas B.C."/>
            <person name="Sharon I."/>
            <person name="Castelle C.J."/>
            <person name="Singh A."/>
            <person name="Wilkins M.J."/>
            <person name="Williams K.H."/>
            <person name="Banfield J.F."/>
        </authorList>
    </citation>
    <scope>NUCLEOTIDE SEQUENCE [LARGE SCALE GENOMIC DNA]</scope>
</reference>
<organism evidence="7 8">
    <name type="scientific">Berkelbacteria bacterium GW2011_GWA2_46_7</name>
    <dbReference type="NCBI Taxonomy" id="1618335"/>
    <lineage>
        <taxon>Bacteria</taxon>
        <taxon>Candidatus Berkelbacteria</taxon>
    </lineage>
</organism>
<dbReference type="InterPro" id="IPR037038">
    <property type="entry name" value="HepT-like_sf"/>
</dbReference>
<comment type="similarity">
    <text evidence="6">Belongs to the HepT RNase toxin family.</text>
</comment>
<dbReference type="GO" id="GO:0000166">
    <property type="term" value="F:nucleotide binding"/>
    <property type="evidence" value="ECO:0007669"/>
    <property type="project" value="UniProtKB-KW"/>
</dbReference>
<name>A0A0G1SQV6_9BACT</name>
<evidence type="ECO:0000256" key="4">
    <source>
        <dbReference type="ARBA" id="ARBA00022741"/>
    </source>
</evidence>
<dbReference type="InterPro" id="IPR008201">
    <property type="entry name" value="HepT-like"/>
</dbReference>
<keyword evidence="4" id="KW-0547">Nucleotide-binding</keyword>